<comment type="similarity">
    <text evidence="1">Belongs to the peptidase S33 family.</text>
</comment>
<evidence type="ECO:0000256" key="3">
    <source>
        <dbReference type="SAM" id="SignalP"/>
    </source>
</evidence>
<evidence type="ECO:0000259" key="5">
    <source>
        <dbReference type="Pfam" id="PF08386"/>
    </source>
</evidence>
<keyword evidence="2" id="KW-0378">Hydrolase</keyword>
<feature type="domain" description="Peptidase S33 tripeptidyl aminopeptidase-like C-terminal" evidence="5">
    <location>
        <begin position="445"/>
        <end position="538"/>
    </location>
</feature>
<dbReference type="SUPFAM" id="SSF53474">
    <property type="entry name" value="alpha/beta-Hydrolases"/>
    <property type="match status" value="1"/>
</dbReference>
<dbReference type="InterPro" id="IPR051601">
    <property type="entry name" value="Serine_prot/Carboxylest_S33"/>
</dbReference>
<dbReference type="Pfam" id="PF00561">
    <property type="entry name" value="Abhydrolase_1"/>
    <property type="match status" value="1"/>
</dbReference>
<evidence type="ECO:0000313" key="7">
    <source>
        <dbReference type="Proteomes" id="UP001610446"/>
    </source>
</evidence>
<dbReference type="InterPro" id="IPR013595">
    <property type="entry name" value="Pept_S33_TAP-like_C"/>
</dbReference>
<feature type="signal peptide" evidence="3">
    <location>
        <begin position="1"/>
        <end position="21"/>
    </location>
</feature>
<reference evidence="6 7" key="1">
    <citation type="submission" date="2024-07" db="EMBL/GenBank/DDBJ databases">
        <title>Section-level genome sequencing and comparative genomics of Aspergillus sections Usti and Cavernicolus.</title>
        <authorList>
            <consortium name="Lawrence Berkeley National Laboratory"/>
            <person name="Nybo J.L."/>
            <person name="Vesth T.C."/>
            <person name="Theobald S."/>
            <person name="Frisvad J.C."/>
            <person name="Larsen T.O."/>
            <person name="Kjaerboelling I."/>
            <person name="Rothschild-Mancinelli K."/>
            <person name="Lyhne E.K."/>
            <person name="Kogle M.E."/>
            <person name="Barry K."/>
            <person name="Clum A."/>
            <person name="Na H."/>
            <person name="Ledsgaard L."/>
            <person name="Lin J."/>
            <person name="Lipzen A."/>
            <person name="Kuo A."/>
            <person name="Riley R."/>
            <person name="Mondo S."/>
            <person name="Labutti K."/>
            <person name="Haridas S."/>
            <person name="Pangalinan J."/>
            <person name="Salamov A.A."/>
            <person name="Simmons B.A."/>
            <person name="Magnuson J.K."/>
            <person name="Chen J."/>
            <person name="Drula E."/>
            <person name="Henrissat B."/>
            <person name="Wiebenga A."/>
            <person name="Lubbers R.J."/>
            <person name="Gomes A.C."/>
            <person name="Makela M.R."/>
            <person name="Stajich J."/>
            <person name="Grigoriev I.V."/>
            <person name="Mortensen U.H."/>
            <person name="De Vries R.P."/>
            <person name="Baker S.E."/>
            <person name="Andersen M.R."/>
        </authorList>
    </citation>
    <scope>NUCLEOTIDE SEQUENCE [LARGE SCALE GENOMIC DNA]</scope>
    <source>
        <strain evidence="6 7">CBS 123904</strain>
    </source>
</reference>
<dbReference type="EMBL" id="JBFXLU010000031">
    <property type="protein sequence ID" value="KAL2851134.1"/>
    <property type="molecule type" value="Genomic_DNA"/>
</dbReference>
<keyword evidence="7" id="KW-1185">Reference proteome</keyword>
<dbReference type="PANTHER" id="PTHR43248">
    <property type="entry name" value="2-SUCCINYL-6-HYDROXY-2,4-CYCLOHEXADIENE-1-CARBOXYLATE SYNTHASE"/>
    <property type="match status" value="1"/>
</dbReference>
<dbReference type="Gene3D" id="3.40.50.1820">
    <property type="entry name" value="alpha/beta hydrolase"/>
    <property type="match status" value="1"/>
</dbReference>
<evidence type="ECO:0000259" key="4">
    <source>
        <dbReference type="Pfam" id="PF00561"/>
    </source>
</evidence>
<dbReference type="InterPro" id="IPR029058">
    <property type="entry name" value="AB_hydrolase_fold"/>
</dbReference>
<gene>
    <name evidence="6" type="ORF">BJY01DRAFT_120016</name>
</gene>
<keyword evidence="3" id="KW-0732">Signal</keyword>
<feature type="domain" description="AB hydrolase-1" evidence="4">
    <location>
        <begin position="93"/>
        <end position="268"/>
    </location>
</feature>
<evidence type="ECO:0000313" key="6">
    <source>
        <dbReference type="EMBL" id="KAL2851134.1"/>
    </source>
</evidence>
<organism evidence="6 7">
    <name type="scientific">Aspergillus pseudoustus</name>
    <dbReference type="NCBI Taxonomy" id="1810923"/>
    <lineage>
        <taxon>Eukaryota</taxon>
        <taxon>Fungi</taxon>
        <taxon>Dikarya</taxon>
        <taxon>Ascomycota</taxon>
        <taxon>Pezizomycotina</taxon>
        <taxon>Eurotiomycetes</taxon>
        <taxon>Eurotiomycetidae</taxon>
        <taxon>Eurotiales</taxon>
        <taxon>Aspergillaceae</taxon>
        <taxon>Aspergillus</taxon>
        <taxon>Aspergillus subgen. Nidulantes</taxon>
    </lineage>
</organism>
<dbReference type="Proteomes" id="UP001610446">
    <property type="component" value="Unassembled WGS sequence"/>
</dbReference>
<evidence type="ECO:0000256" key="1">
    <source>
        <dbReference type="ARBA" id="ARBA00010088"/>
    </source>
</evidence>
<accession>A0ABR4KFU2</accession>
<dbReference type="InterPro" id="IPR000073">
    <property type="entry name" value="AB_hydrolase_1"/>
</dbReference>
<comment type="caution">
    <text evidence="6">The sequence shown here is derived from an EMBL/GenBank/DDBJ whole genome shotgun (WGS) entry which is preliminary data.</text>
</comment>
<protein>
    <submittedName>
        <fullName evidence="6">TAP-like protein-domain-containing protein</fullName>
    </submittedName>
</protein>
<feature type="chain" id="PRO_5046028192" evidence="3">
    <location>
        <begin position="22"/>
        <end position="545"/>
    </location>
</feature>
<sequence>MAPSTLIKGLAFVAALPLAQATLAQRASAPNITLDDWSSLPASSHLHWTPCFENYTCARLKVPLDYGNPSLGNTAIAFIQLSATNVTKDTRSLLINPGGPGGSGVEAVLSEGAGLSEVVEGQHNIVGFDPRGVGRSGPVVDCWPDYPQGRAQFENLYYPEISNASSTSTATQFSAAEIFGKACTPIVGGSNGTAAFVSTPAVARDMLSYVKAEQKVTGQNDTKLWYYGVSYGTVLGATFAHLFPDNVGKMVLDGVVDAEDYYNLGWKSNLYDADKALEIFIQSCFEAGERKCSFWGPSVQNISARLDSLLSGLKYSPIPIAPSGSCPLPMLATYSDLKQLILQAMYSPLAGFSNLATILAGLEQGDTTAYAAAVVGGTIPASPCNYNIGGNTSTKDIGTLIKCVDGPSGFKFSSLGEFEEYVDLLSEQSEFFGDVWPNNANGVACRSFDVSLPESGRLQGSITETRHTSNPILFVTTEVDPVAPKRGAYKMSSVFPGSVVLTQNSVGHTAFVSASACFVQQVQAYLLEAELPPLNTTCQPDVGYF</sequence>
<proteinExistence type="inferred from homology"/>
<dbReference type="PANTHER" id="PTHR43248:SF25">
    <property type="entry name" value="AB HYDROLASE-1 DOMAIN-CONTAINING PROTEIN-RELATED"/>
    <property type="match status" value="1"/>
</dbReference>
<dbReference type="Pfam" id="PF08386">
    <property type="entry name" value="Abhydrolase_4"/>
    <property type="match status" value="1"/>
</dbReference>
<name>A0ABR4KFU2_9EURO</name>
<evidence type="ECO:0000256" key="2">
    <source>
        <dbReference type="ARBA" id="ARBA00022801"/>
    </source>
</evidence>